<keyword evidence="8 18" id="KW-0963">Cytoplasm</keyword>
<feature type="domain" description="Histidine biosynthesis HisG C-terminal" evidence="20">
    <location>
        <begin position="208"/>
        <end position="280"/>
    </location>
</feature>
<dbReference type="EMBL" id="CP002345">
    <property type="protein sequence ID" value="ADQ79355.1"/>
    <property type="molecule type" value="Genomic_DNA"/>
</dbReference>
<dbReference type="InterPro" id="IPR013820">
    <property type="entry name" value="ATP_PRibTrfase_cat"/>
</dbReference>
<dbReference type="RefSeq" id="WP_013444724.1">
    <property type="nucleotide sequence ID" value="NC_014734.1"/>
</dbReference>
<evidence type="ECO:0000256" key="2">
    <source>
        <dbReference type="ARBA" id="ARBA00001946"/>
    </source>
</evidence>
<dbReference type="Gene3D" id="3.40.190.10">
    <property type="entry name" value="Periplasmic binding protein-like II"/>
    <property type="match status" value="2"/>
</dbReference>
<evidence type="ECO:0000256" key="10">
    <source>
        <dbReference type="ARBA" id="ARBA00022676"/>
    </source>
</evidence>
<keyword evidence="14 18" id="KW-0067">ATP-binding</keyword>
<dbReference type="GO" id="GO:0000105">
    <property type="term" value="P:L-histidine biosynthetic process"/>
    <property type="evidence" value="ECO:0007669"/>
    <property type="project" value="UniProtKB-UniRule"/>
</dbReference>
<evidence type="ECO:0000256" key="4">
    <source>
        <dbReference type="ARBA" id="ARBA00004667"/>
    </source>
</evidence>
<evidence type="ECO:0000256" key="16">
    <source>
        <dbReference type="ARBA" id="ARBA00023102"/>
    </source>
</evidence>
<protein>
    <recommendedName>
        <fullName evidence="7 18">ATP phosphoribosyltransferase</fullName>
        <shortName evidence="18">ATP-PRT</shortName>
        <shortName evidence="18">ATP-PRTase</shortName>
        <ecNumber evidence="6 18">2.4.2.17</ecNumber>
    </recommendedName>
</protein>
<evidence type="ECO:0000256" key="18">
    <source>
        <dbReference type="HAMAP-Rule" id="MF_00079"/>
    </source>
</evidence>
<evidence type="ECO:0000256" key="6">
    <source>
        <dbReference type="ARBA" id="ARBA00011946"/>
    </source>
</evidence>
<dbReference type="SUPFAM" id="SSF54913">
    <property type="entry name" value="GlnB-like"/>
    <property type="match status" value="1"/>
</dbReference>
<dbReference type="PROSITE" id="PS01316">
    <property type="entry name" value="ATP_P_PHORIBOSYLTR"/>
    <property type="match status" value="1"/>
</dbReference>
<dbReference type="Proteomes" id="UP000008718">
    <property type="component" value="Chromosome"/>
</dbReference>
<evidence type="ECO:0000256" key="17">
    <source>
        <dbReference type="ARBA" id="ARBA00024861"/>
    </source>
</evidence>
<keyword evidence="9 18" id="KW-0028">Amino-acid biosynthesis</keyword>
<dbReference type="InterPro" id="IPR015867">
    <property type="entry name" value="N-reg_PII/ATP_PRibTrfase_C"/>
</dbReference>
<dbReference type="HAMAP" id="MF_00079">
    <property type="entry name" value="HisG_Long"/>
    <property type="match status" value="1"/>
</dbReference>
<evidence type="ECO:0000256" key="12">
    <source>
        <dbReference type="ARBA" id="ARBA00022723"/>
    </source>
</evidence>
<reference evidence="21 22" key="2">
    <citation type="journal article" date="2011" name="Stand. Genomic Sci.">
        <title>Complete genome sequence of Paludibacter propionicigenes type strain (WB4).</title>
        <authorList>
            <person name="Gronow S."/>
            <person name="Munk C."/>
            <person name="Lapidus A."/>
            <person name="Nolan M."/>
            <person name="Lucas S."/>
            <person name="Hammon N."/>
            <person name="Deshpande S."/>
            <person name="Cheng J.F."/>
            <person name="Tapia R."/>
            <person name="Han C."/>
            <person name="Goodwin L."/>
            <person name="Pitluck S."/>
            <person name="Liolios K."/>
            <person name="Ivanova N."/>
            <person name="Mavromatis K."/>
            <person name="Mikhailova N."/>
            <person name="Pati A."/>
            <person name="Chen A."/>
            <person name="Palaniappan K."/>
            <person name="Land M."/>
            <person name="Hauser L."/>
            <person name="Chang Y.J."/>
            <person name="Jeffries C.D."/>
            <person name="Brambilla E."/>
            <person name="Rohde M."/>
            <person name="Goker M."/>
            <person name="Detter J.C."/>
            <person name="Woyke T."/>
            <person name="Bristow J."/>
            <person name="Eisen J.A."/>
            <person name="Markowitz V."/>
            <person name="Hugenholtz P."/>
            <person name="Kyrpides N.C."/>
            <person name="Klenk H.P."/>
        </authorList>
    </citation>
    <scope>NUCLEOTIDE SEQUENCE [LARGE SCALE GENOMIC DNA]</scope>
    <source>
        <strain evidence="22">DSM 17365 / JCM 13257 / WB4</strain>
    </source>
</reference>
<dbReference type="InterPro" id="IPR011322">
    <property type="entry name" value="N-reg_PII-like_a/b"/>
</dbReference>
<reference key="1">
    <citation type="submission" date="2010-11" db="EMBL/GenBank/DDBJ databases">
        <title>The complete genome of Paludibacter propionicigenes DSM 17365.</title>
        <authorList>
            <consortium name="US DOE Joint Genome Institute (JGI-PGF)"/>
            <person name="Lucas S."/>
            <person name="Copeland A."/>
            <person name="Lapidus A."/>
            <person name="Bruce D."/>
            <person name="Goodwin L."/>
            <person name="Pitluck S."/>
            <person name="Kyrpides N."/>
            <person name="Mavromatis K."/>
            <person name="Ivanova N."/>
            <person name="Munk A.C."/>
            <person name="Brettin T."/>
            <person name="Detter J.C."/>
            <person name="Han C."/>
            <person name="Tapia R."/>
            <person name="Land M."/>
            <person name="Hauser L."/>
            <person name="Markowitz V."/>
            <person name="Cheng J.-F."/>
            <person name="Hugenholtz P."/>
            <person name="Woyke T."/>
            <person name="Wu D."/>
            <person name="Gronow S."/>
            <person name="Wellnitz S."/>
            <person name="Brambilla E."/>
            <person name="Klenk H.-P."/>
            <person name="Eisen J.A."/>
        </authorList>
    </citation>
    <scope>NUCLEOTIDE SEQUENCE</scope>
    <source>
        <strain>WB4</strain>
    </source>
</reference>
<keyword evidence="15 18" id="KW-0460">Magnesium</keyword>
<keyword evidence="16 18" id="KW-0368">Histidine biosynthesis</keyword>
<sequence>MLRIAIQAKGRLYEETMALLTETGIKLESGKRLLLLPARNFPLEVLFLRDDDIPQSVADGVADIGIVGENEYAEKKKNVILTKRLGFSKCRLSLAIPKEQDYTDISWFNGKVIATSYPIILEDFLKENNVKADIHVITGSVEIAPNIGLSDAIFDIVSSGSTLVTNHLKEVEVLMKSEALLISNPKLSDEKQAVLNELLFRIEAVQMAEDKKYVLMNVPVDNIDKIIEVLPGMKSPTIMPLAKEGWNSLHVVIDEKRFWDIIGKLKALGAEGILVLPIEKMIL</sequence>
<evidence type="ECO:0000259" key="20">
    <source>
        <dbReference type="Pfam" id="PF08029"/>
    </source>
</evidence>
<organism evidence="21 22">
    <name type="scientific">Paludibacter propionicigenes (strain DSM 17365 / JCM 13257 / WB4)</name>
    <dbReference type="NCBI Taxonomy" id="694427"/>
    <lineage>
        <taxon>Bacteria</taxon>
        <taxon>Pseudomonadati</taxon>
        <taxon>Bacteroidota</taxon>
        <taxon>Bacteroidia</taxon>
        <taxon>Bacteroidales</taxon>
        <taxon>Paludibacteraceae</taxon>
        <taxon>Paludibacter</taxon>
    </lineage>
</organism>
<dbReference type="FunFam" id="3.30.70.120:FF:000002">
    <property type="entry name" value="ATP phosphoribosyltransferase"/>
    <property type="match status" value="1"/>
</dbReference>
<evidence type="ECO:0000256" key="8">
    <source>
        <dbReference type="ARBA" id="ARBA00022490"/>
    </source>
</evidence>
<evidence type="ECO:0000256" key="9">
    <source>
        <dbReference type="ARBA" id="ARBA00022605"/>
    </source>
</evidence>
<dbReference type="InterPro" id="IPR001348">
    <property type="entry name" value="ATP_PRibTrfase_HisG"/>
</dbReference>
<evidence type="ECO:0000256" key="1">
    <source>
        <dbReference type="ARBA" id="ARBA00000915"/>
    </source>
</evidence>
<comment type="catalytic activity">
    <reaction evidence="1 18">
        <text>1-(5-phospho-beta-D-ribosyl)-ATP + diphosphate = 5-phospho-alpha-D-ribose 1-diphosphate + ATP</text>
        <dbReference type="Rhea" id="RHEA:18473"/>
        <dbReference type="ChEBI" id="CHEBI:30616"/>
        <dbReference type="ChEBI" id="CHEBI:33019"/>
        <dbReference type="ChEBI" id="CHEBI:58017"/>
        <dbReference type="ChEBI" id="CHEBI:73183"/>
        <dbReference type="EC" id="2.4.2.17"/>
    </reaction>
</comment>
<comment type="pathway">
    <text evidence="4 18">Amino-acid biosynthesis; L-histidine biosynthesis; L-histidine from 5-phospho-alpha-D-ribose 1-diphosphate: step 1/9.</text>
</comment>
<evidence type="ECO:0000259" key="19">
    <source>
        <dbReference type="Pfam" id="PF01634"/>
    </source>
</evidence>
<evidence type="ECO:0000256" key="13">
    <source>
        <dbReference type="ARBA" id="ARBA00022741"/>
    </source>
</evidence>
<comment type="cofactor">
    <cofactor evidence="2 18">
        <name>Mg(2+)</name>
        <dbReference type="ChEBI" id="CHEBI:18420"/>
    </cofactor>
</comment>
<dbReference type="eggNOG" id="COG0040">
    <property type="taxonomic scope" value="Bacteria"/>
</dbReference>
<dbReference type="InterPro" id="IPR020621">
    <property type="entry name" value="ATP-PRT_HisG_long"/>
</dbReference>
<name>E4T3R1_PALPW</name>
<dbReference type="PANTHER" id="PTHR21403:SF8">
    <property type="entry name" value="ATP PHOSPHORIBOSYLTRANSFERASE"/>
    <property type="match status" value="1"/>
</dbReference>
<keyword evidence="22" id="KW-1185">Reference proteome</keyword>
<evidence type="ECO:0000256" key="5">
    <source>
        <dbReference type="ARBA" id="ARBA00007955"/>
    </source>
</evidence>
<dbReference type="InterPro" id="IPR013115">
    <property type="entry name" value="HisG_C"/>
</dbReference>
<proteinExistence type="inferred from homology"/>
<dbReference type="UniPathway" id="UPA00031">
    <property type="reaction ID" value="UER00006"/>
</dbReference>
<dbReference type="SUPFAM" id="SSF53850">
    <property type="entry name" value="Periplasmic binding protein-like II"/>
    <property type="match status" value="1"/>
</dbReference>
<accession>E4T3R1</accession>
<keyword evidence="10 18" id="KW-0328">Glycosyltransferase</keyword>
<dbReference type="NCBIfam" id="TIGR03455">
    <property type="entry name" value="HisG_C-term"/>
    <property type="match status" value="1"/>
</dbReference>
<dbReference type="AlphaFoldDB" id="E4T3R1"/>
<evidence type="ECO:0000313" key="22">
    <source>
        <dbReference type="Proteomes" id="UP000008718"/>
    </source>
</evidence>
<dbReference type="Gene3D" id="3.30.70.120">
    <property type="match status" value="1"/>
</dbReference>
<dbReference type="GO" id="GO:0000287">
    <property type="term" value="F:magnesium ion binding"/>
    <property type="evidence" value="ECO:0007669"/>
    <property type="project" value="UniProtKB-UniRule"/>
</dbReference>
<dbReference type="GO" id="GO:0005524">
    <property type="term" value="F:ATP binding"/>
    <property type="evidence" value="ECO:0007669"/>
    <property type="project" value="UniProtKB-KW"/>
</dbReference>
<keyword evidence="11 18" id="KW-0808">Transferase</keyword>
<evidence type="ECO:0000256" key="7">
    <source>
        <dbReference type="ARBA" id="ARBA00020998"/>
    </source>
</evidence>
<dbReference type="NCBIfam" id="TIGR00070">
    <property type="entry name" value="hisG"/>
    <property type="match status" value="1"/>
</dbReference>
<dbReference type="InterPro" id="IPR018198">
    <property type="entry name" value="ATP_PRibTrfase_CS"/>
</dbReference>
<evidence type="ECO:0000313" key="21">
    <source>
        <dbReference type="EMBL" id="ADQ79355.1"/>
    </source>
</evidence>
<dbReference type="GO" id="GO:0003879">
    <property type="term" value="F:ATP phosphoribosyltransferase activity"/>
    <property type="evidence" value="ECO:0007669"/>
    <property type="project" value="UniProtKB-UniRule"/>
</dbReference>
<dbReference type="KEGG" id="ppn:Palpr_1208"/>
<gene>
    <name evidence="18" type="primary">hisG</name>
    <name evidence="21" type="ordered locus">Palpr_1208</name>
</gene>
<keyword evidence="12 18" id="KW-0479">Metal-binding</keyword>
<evidence type="ECO:0000256" key="14">
    <source>
        <dbReference type="ARBA" id="ARBA00022840"/>
    </source>
</evidence>
<evidence type="ECO:0000256" key="11">
    <source>
        <dbReference type="ARBA" id="ARBA00022679"/>
    </source>
</evidence>
<evidence type="ECO:0000256" key="15">
    <source>
        <dbReference type="ARBA" id="ARBA00022842"/>
    </source>
</evidence>
<dbReference type="PANTHER" id="PTHR21403">
    <property type="entry name" value="ATP PHOSPHORIBOSYLTRANSFERASE ATP-PRTASE"/>
    <property type="match status" value="1"/>
</dbReference>
<comment type="subcellular location">
    <subcellularLocation>
        <location evidence="3 18">Cytoplasm</location>
    </subcellularLocation>
</comment>
<dbReference type="FunFam" id="3.40.190.10:FF:000008">
    <property type="entry name" value="ATP phosphoribosyltransferase"/>
    <property type="match status" value="1"/>
</dbReference>
<dbReference type="EC" id="2.4.2.17" evidence="6 18"/>
<dbReference type="Pfam" id="PF08029">
    <property type="entry name" value="HisG_C"/>
    <property type="match status" value="1"/>
</dbReference>
<dbReference type="Pfam" id="PF01634">
    <property type="entry name" value="HisG"/>
    <property type="match status" value="1"/>
</dbReference>
<comment type="activity regulation">
    <text evidence="18">Feedback inhibited by histidine.</text>
</comment>
<comment type="similarity">
    <text evidence="5 18">Belongs to the ATP phosphoribosyltransferase family. Long subfamily.</text>
</comment>
<feature type="domain" description="ATP phosphoribosyltransferase catalytic" evidence="19">
    <location>
        <begin position="49"/>
        <end position="203"/>
    </location>
</feature>
<evidence type="ECO:0000256" key="3">
    <source>
        <dbReference type="ARBA" id="ARBA00004496"/>
    </source>
</evidence>
<dbReference type="OrthoDB" id="9801867at2"/>
<keyword evidence="13 18" id="KW-0547">Nucleotide-binding</keyword>
<dbReference type="STRING" id="694427.Palpr_1208"/>
<comment type="function">
    <text evidence="17 18">Catalyzes the condensation of ATP and 5-phosphoribose 1-diphosphate to form N'-(5'-phosphoribosyl)-ATP (PR-ATP). Has a crucial role in the pathway because the rate of histidine biosynthesis seems to be controlled primarily by regulation of HisG enzymatic activity.</text>
</comment>
<dbReference type="HOGENOM" id="CLU_038115_1_0_10"/>
<dbReference type="GO" id="GO:0005737">
    <property type="term" value="C:cytoplasm"/>
    <property type="evidence" value="ECO:0007669"/>
    <property type="project" value="UniProtKB-SubCell"/>
</dbReference>